<organism evidence="1 2">
    <name type="scientific">Dyella thiooxydans</name>
    <dbReference type="NCBI Taxonomy" id="445710"/>
    <lineage>
        <taxon>Bacteria</taxon>
        <taxon>Pseudomonadati</taxon>
        <taxon>Pseudomonadota</taxon>
        <taxon>Gammaproteobacteria</taxon>
        <taxon>Lysobacterales</taxon>
        <taxon>Rhodanobacteraceae</taxon>
        <taxon>Dyella</taxon>
    </lineage>
</organism>
<dbReference type="AlphaFoldDB" id="A0A160MWP3"/>
<protein>
    <submittedName>
        <fullName evidence="1">Uncharacterized protein</fullName>
    </submittedName>
</protein>
<name>A0A160MWP3_9GAMM</name>
<accession>A0A160MWP3</accession>
<evidence type="ECO:0000313" key="1">
    <source>
        <dbReference type="EMBL" id="AND67516.1"/>
    </source>
</evidence>
<dbReference type="PATRIC" id="fig|445710.3.peg.61"/>
<keyword evidence="2" id="KW-1185">Reference proteome</keyword>
<reference evidence="1 2" key="1">
    <citation type="submission" date="2016-02" db="EMBL/GenBank/DDBJ databases">
        <title>Complete genome sequencing and analysis of ATSB10, Dyella thiooxydans isolated from rhizosphere soil of sunflower (Helianthus annuus L.).</title>
        <authorList>
            <person name="Lee Y."/>
            <person name="Hwangbo K."/>
            <person name="Chung H."/>
            <person name="Yoo J."/>
            <person name="Kim K.Y."/>
            <person name="Sa T.M."/>
            <person name="Um Y."/>
            <person name="Madhaiyan M."/>
        </authorList>
    </citation>
    <scope>NUCLEOTIDE SEQUENCE [LARGE SCALE GENOMIC DNA]</scope>
    <source>
        <strain evidence="1 2">ATSB10</strain>
    </source>
</reference>
<gene>
    <name evidence="1" type="ORF">ATSB10_00620</name>
</gene>
<dbReference type="Proteomes" id="UP000077255">
    <property type="component" value="Chromosome"/>
</dbReference>
<proteinExistence type="predicted"/>
<evidence type="ECO:0000313" key="2">
    <source>
        <dbReference type="Proteomes" id="UP000077255"/>
    </source>
</evidence>
<sequence>MAGELKGASITFRWVCIRIHPAHSRATQAASHDALRYFPRSPALPRCRQPRPEAPPTAVFDLPTTSQPRHRMRNIHMAVSAGPILATPRGQADLRSSVRATSFGPVLRAQSVALDAAEAAPQKAWRDIDVWTSIPFRQCRAERMHDVPKVSDAAPWRMYRHPTQRPVRVIAAARFCGNASTPESHAQTA</sequence>
<dbReference type="STRING" id="445710.ATSB10_00620"/>
<dbReference type="KEGG" id="dtx:ATSB10_00620"/>
<dbReference type="EMBL" id="CP014841">
    <property type="protein sequence ID" value="AND67516.1"/>
    <property type="molecule type" value="Genomic_DNA"/>
</dbReference>